<dbReference type="Pfam" id="PF16197">
    <property type="entry name" value="KAsynt_C_assoc"/>
    <property type="match status" value="2"/>
</dbReference>
<feature type="region of interest" description="N-terminal hotdog fold" evidence="9">
    <location>
        <begin position="2421"/>
        <end position="2537"/>
    </location>
</feature>
<evidence type="ECO:0000256" key="4">
    <source>
        <dbReference type="ARBA" id="ARBA00022490"/>
    </source>
</evidence>
<keyword evidence="16" id="KW-1185">Reference proteome</keyword>
<feature type="domain" description="Carrier" evidence="10">
    <location>
        <begin position="3108"/>
        <end position="3185"/>
    </location>
</feature>
<dbReference type="InterPro" id="IPR024091">
    <property type="entry name" value="LnmK-like_bifun_acyl/decarbox"/>
</dbReference>
<dbReference type="CDD" id="cd00833">
    <property type="entry name" value="PKS"/>
    <property type="match status" value="3"/>
</dbReference>
<feature type="domain" description="Carrier" evidence="10">
    <location>
        <begin position="1102"/>
        <end position="1176"/>
    </location>
</feature>
<dbReference type="InterPro" id="IPR006162">
    <property type="entry name" value="Ppantetheine_attach_site"/>
</dbReference>
<comment type="pathway">
    <text evidence="2">Antibiotic biosynthesis.</text>
</comment>
<feature type="active site" description="Proton donor; for dehydratase activity" evidence="9">
    <location>
        <position position="2607"/>
    </location>
</feature>
<keyword evidence="4" id="KW-0963">Cytoplasm</keyword>
<dbReference type="InterPro" id="IPR018201">
    <property type="entry name" value="Ketoacyl_synth_AS"/>
</dbReference>
<evidence type="ECO:0000259" key="12">
    <source>
        <dbReference type="PROSITE" id="PS52019"/>
    </source>
</evidence>
<dbReference type="SUPFAM" id="SSF51735">
    <property type="entry name" value="NAD(P)-binding Rossmann-fold domains"/>
    <property type="match status" value="3"/>
</dbReference>
<dbReference type="PROSITE" id="PS52004">
    <property type="entry name" value="KS3_2"/>
    <property type="match status" value="3"/>
</dbReference>
<dbReference type="InterPro" id="IPR020806">
    <property type="entry name" value="PKS_PP-bd"/>
</dbReference>
<feature type="active site" description="Proton acceptor; for dehydratase activity" evidence="9">
    <location>
        <position position="3864"/>
    </location>
</feature>
<keyword evidence="6" id="KW-0808">Transferase</keyword>
<feature type="domain" description="Ketosynthase family 3 (KS3)" evidence="11">
    <location>
        <begin position="3226"/>
        <end position="3659"/>
    </location>
</feature>
<dbReference type="RefSeq" id="WP_035626232.1">
    <property type="nucleotide sequence ID" value="NZ_JBEWQG010000007.1"/>
</dbReference>
<dbReference type="InterPro" id="IPR036291">
    <property type="entry name" value="NAD(P)-bd_dom_sf"/>
</dbReference>
<evidence type="ECO:0000256" key="2">
    <source>
        <dbReference type="ARBA" id="ARBA00004792"/>
    </source>
</evidence>
<dbReference type="Proteomes" id="UP000198424">
    <property type="component" value="Unassembled WGS sequence"/>
</dbReference>
<dbReference type="InterPro" id="IPR020807">
    <property type="entry name" value="PKS_DH"/>
</dbReference>
<comment type="subcellular location">
    <subcellularLocation>
        <location evidence="1">Cytoplasm</location>
    </subcellularLocation>
</comment>
<gene>
    <name evidence="14" type="ORF">B0A62_03070</name>
    <name evidence="13" type="ORF">IW20_19830</name>
</gene>
<dbReference type="InterPro" id="IPR049552">
    <property type="entry name" value="PKS_DH_N"/>
</dbReference>
<dbReference type="SMART" id="SM00825">
    <property type="entry name" value="PKS_KS"/>
    <property type="match status" value="3"/>
</dbReference>
<comment type="caution">
    <text evidence="13">The sequence shown here is derived from an EMBL/GenBank/DDBJ whole genome shotgun (WGS) entry which is preliminary data.</text>
</comment>
<dbReference type="InterPro" id="IPR049900">
    <property type="entry name" value="PKS_mFAS_DH"/>
</dbReference>
<evidence type="ECO:0000256" key="3">
    <source>
        <dbReference type="ARBA" id="ARBA00022450"/>
    </source>
</evidence>
<dbReference type="eggNOG" id="COG3321">
    <property type="taxonomic scope" value="Bacteria"/>
</dbReference>
<dbReference type="InterPro" id="IPR032821">
    <property type="entry name" value="PKS_assoc"/>
</dbReference>
<feature type="domain" description="PKS/mFAS DH" evidence="12">
    <location>
        <begin position="2421"/>
        <end position="2693"/>
    </location>
</feature>
<dbReference type="Pfam" id="PF00109">
    <property type="entry name" value="ketoacyl-synt"/>
    <property type="match status" value="3"/>
</dbReference>
<evidence type="ECO:0000256" key="1">
    <source>
        <dbReference type="ARBA" id="ARBA00004496"/>
    </source>
</evidence>
<dbReference type="InterPro" id="IPR054514">
    <property type="entry name" value="RhiE-like_linker"/>
</dbReference>
<dbReference type="SMART" id="SM00826">
    <property type="entry name" value="PKS_DH"/>
    <property type="match status" value="1"/>
</dbReference>
<dbReference type="Gene3D" id="3.40.47.10">
    <property type="match status" value="3"/>
</dbReference>
<dbReference type="InterPro" id="IPR018247">
    <property type="entry name" value="EF_Hand_1_Ca_BS"/>
</dbReference>
<dbReference type="InterPro" id="IPR042104">
    <property type="entry name" value="PKS_dehydratase_sf"/>
</dbReference>
<dbReference type="SMART" id="SM00822">
    <property type="entry name" value="PKS_KR"/>
    <property type="match status" value="2"/>
</dbReference>
<dbReference type="Gene3D" id="3.10.129.110">
    <property type="entry name" value="Polyketide synthase dehydratase"/>
    <property type="match status" value="3"/>
</dbReference>
<feature type="active site" description="Proton donor; for dehydratase activity" evidence="9">
    <location>
        <position position="4023"/>
    </location>
</feature>
<feature type="domain" description="Carrier" evidence="10">
    <location>
        <begin position="1425"/>
        <end position="1499"/>
    </location>
</feature>
<dbReference type="Gene3D" id="3.10.129.10">
    <property type="entry name" value="Hotdog Thioesterase"/>
    <property type="match status" value="1"/>
</dbReference>
<dbReference type="PROSITE" id="PS00012">
    <property type="entry name" value="PHOSPHOPANTETHEINE"/>
    <property type="match status" value="1"/>
</dbReference>
<dbReference type="FunFam" id="3.40.47.10:FF:000019">
    <property type="entry name" value="Polyketide synthase type I"/>
    <property type="match status" value="3"/>
</dbReference>
<dbReference type="SMART" id="SM00823">
    <property type="entry name" value="PKS_PP"/>
    <property type="match status" value="5"/>
</dbReference>
<evidence type="ECO:0000313" key="15">
    <source>
        <dbReference type="Proteomes" id="UP000028712"/>
    </source>
</evidence>
<dbReference type="Pfam" id="PF22336">
    <property type="entry name" value="RhiE-like_linker"/>
    <property type="match status" value="1"/>
</dbReference>
<dbReference type="PROSITE" id="PS50075">
    <property type="entry name" value="CARRIER"/>
    <property type="match status" value="5"/>
</dbReference>
<evidence type="ECO:0000313" key="14">
    <source>
        <dbReference type="EMBL" id="OXA97852.1"/>
    </source>
</evidence>
<dbReference type="EMBL" id="JPRM01000036">
    <property type="protein sequence ID" value="KFF11193.1"/>
    <property type="molecule type" value="Genomic_DNA"/>
</dbReference>
<feature type="domain" description="Carrier" evidence="10">
    <location>
        <begin position="1325"/>
        <end position="1402"/>
    </location>
</feature>
<evidence type="ECO:0000259" key="11">
    <source>
        <dbReference type="PROSITE" id="PS52004"/>
    </source>
</evidence>
<evidence type="ECO:0000259" key="10">
    <source>
        <dbReference type="PROSITE" id="PS50075"/>
    </source>
</evidence>
<feature type="domain" description="Carrier" evidence="10">
    <location>
        <begin position="1219"/>
        <end position="1293"/>
    </location>
</feature>
<dbReference type="PANTHER" id="PTHR43775:SF37">
    <property type="entry name" value="SI:DKEY-61P9.11"/>
    <property type="match status" value="1"/>
</dbReference>
<evidence type="ECO:0008006" key="17">
    <source>
        <dbReference type="Google" id="ProtNLM"/>
    </source>
</evidence>
<dbReference type="Pfam" id="PF02801">
    <property type="entry name" value="Ketoacyl-synt_C"/>
    <property type="match status" value="3"/>
</dbReference>
<dbReference type="InterPro" id="IPR009081">
    <property type="entry name" value="PP-bd_ACP"/>
</dbReference>
<dbReference type="SMART" id="SM01294">
    <property type="entry name" value="PKS_PP_betabranch"/>
    <property type="match status" value="4"/>
</dbReference>
<dbReference type="InterPro" id="IPR020841">
    <property type="entry name" value="PKS_Beta-ketoAc_synthase_dom"/>
</dbReference>
<dbReference type="InterPro" id="IPR014031">
    <property type="entry name" value="Ketoacyl_synth_C"/>
</dbReference>
<dbReference type="STRING" id="991.IW20_19830"/>
<dbReference type="InterPro" id="IPR057326">
    <property type="entry name" value="KR_dom"/>
</dbReference>
<feature type="domain" description="Ketosynthase family 3 (KS3)" evidence="11">
    <location>
        <begin position="1816"/>
        <end position="2241"/>
    </location>
</feature>
<keyword evidence="7" id="KW-0677">Repeat</keyword>
<evidence type="ECO:0000256" key="5">
    <source>
        <dbReference type="ARBA" id="ARBA00022553"/>
    </source>
</evidence>
<dbReference type="Gene3D" id="3.40.50.720">
    <property type="entry name" value="NAD(P)-binding Rossmann-like Domain"/>
    <property type="match status" value="2"/>
</dbReference>
<dbReference type="InterPro" id="IPR014030">
    <property type="entry name" value="Ketoacyl_synth_N"/>
</dbReference>
<organism evidence="13 15">
    <name type="scientific">Flavobacterium hydatis</name>
    <name type="common">Cytophaga aquatilis</name>
    <dbReference type="NCBI Taxonomy" id="991"/>
    <lineage>
        <taxon>Bacteria</taxon>
        <taxon>Pseudomonadati</taxon>
        <taxon>Bacteroidota</taxon>
        <taxon>Flavobacteriia</taxon>
        <taxon>Flavobacteriales</taxon>
        <taxon>Flavobacteriaceae</taxon>
        <taxon>Flavobacterium</taxon>
    </lineage>
</organism>
<dbReference type="Gene3D" id="1.10.1200.10">
    <property type="entry name" value="ACP-like"/>
    <property type="match status" value="5"/>
</dbReference>
<dbReference type="InterPro" id="IPR016039">
    <property type="entry name" value="Thiolase-like"/>
</dbReference>
<dbReference type="Gene3D" id="1.10.1240.100">
    <property type="match status" value="3"/>
</dbReference>
<feature type="region of interest" description="C-terminal hotdog fold" evidence="9">
    <location>
        <begin position="3966"/>
        <end position="4108"/>
    </location>
</feature>
<evidence type="ECO:0000313" key="13">
    <source>
        <dbReference type="EMBL" id="KFF11193.1"/>
    </source>
</evidence>
<dbReference type="GO" id="GO:0006633">
    <property type="term" value="P:fatty acid biosynthetic process"/>
    <property type="evidence" value="ECO:0007669"/>
    <property type="project" value="InterPro"/>
</dbReference>
<evidence type="ECO:0000313" key="16">
    <source>
        <dbReference type="Proteomes" id="UP000198424"/>
    </source>
</evidence>
<dbReference type="GO" id="GO:0004312">
    <property type="term" value="F:fatty acid synthase activity"/>
    <property type="evidence" value="ECO:0007669"/>
    <property type="project" value="TreeGrafter"/>
</dbReference>
<keyword evidence="5" id="KW-0597">Phosphoprotein</keyword>
<dbReference type="Pfam" id="PF21089">
    <property type="entry name" value="PKS_DH_N"/>
    <property type="match status" value="3"/>
</dbReference>
<dbReference type="EMBL" id="MUGY01000002">
    <property type="protein sequence ID" value="OXA97852.1"/>
    <property type="molecule type" value="Genomic_DNA"/>
</dbReference>
<dbReference type="InterPro" id="IPR013968">
    <property type="entry name" value="PKS_KR"/>
</dbReference>
<evidence type="ECO:0000256" key="7">
    <source>
        <dbReference type="ARBA" id="ARBA00022737"/>
    </source>
</evidence>
<accession>A0A086A3C9</accession>
<dbReference type="OrthoDB" id="1230081at2"/>
<dbReference type="GO" id="GO:0005737">
    <property type="term" value="C:cytoplasm"/>
    <property type="evidence" value="ECO:0007669"/>
    <property type="project" value="UniProtKB-SubCell"/>
</dbReference>
<proteinExistence type="predicted"/>
<reference evidence="14 16" key="2">
    <citation type="submission" date="2016-11" db="EMBL/GenBank/DDBJ databases">
        <title>Whole genomes of Flavobacteriaceae.</title>
        <authorList>
            <person name="Stine C."/>
            <person name="Li C."/>
            <person name="Tadesse D."/>
        </authorList>
    </citation>
    <scope>NUCLEOTIDE SEQUENCE [LARGE SCALE GENOMIC DNA]</scope>
    <source>
        <strain evidence="14 16">ATCC 29551</strain>
    </source>
</reference>
<evidence type="ECO:0000256" key="9">
    <source>
        <dbReference type="PROSITE-ProRule" id="PRU01363"/>
    </source>
</evidence>
<dbReference type="PROSITE" id="PS00606">
    <property type="entry name" value="KS3_1"/>
    <property type="match status" value="3"/>
</dbReference>
<dbReference type="NCBIfam" id="TIGR04098">
    <property type="entry name" value="LnmK_bifunc"/>
    <property type="match status" value="1"/>
</dbReference>
<reference evidence="13 15" key="1">
    <citation type="submission" date="2014-07" db="EMBL/GenBank/DDBJ databases">
        <title>Genome of Flavobacterium hydatis DSM 2063.</title>
        <authorList>
            <person name="Pipes S.E."/>
            <person name="Stropko S.J."/>
            <person name="Newman J.D."/>
        </authorList>
    </citation>
    <scope>NUCLEOTIDE SEQUENCE [LARGE SCALE GENOMIC DNA]</scope>
    <source>
        <strain evidence="13 15">DSM 2063</strain>
    </source>
</reference>
<dbReference type="InterPro" id="IPR049551">
    <property type="entry name" value="PKS_DH_C"/>
</dbReference>
<dbReference type="CDD" id="cd08953">
    <property type="entry name" value="KR_2_SDR_x"/>
    <property type="match status" value="2"/>
</dbReference>
<feature type="domain" description="PKS/mFAS DH" evidence="12">
    <location>
        <begin position="3827"/>
        <end position="4108"/>
    </location>
</feature>
<dbReference type="GO" id="GO:0004315">
    <property type="term" value="F:3-oxoacyl-[acyl-carrier-protein] synthase activity"/>
    <property type="evidence" value="ECO:0007669"/>
    <property type="project" value="InterPro"/>
</dbReference>
<dbReference type="PROSITE" id="PS52019">
    <property type="entry name" value="PKS_MFAS_DH"/>
    <property type="match status" value="2"/>
</dbReference>
<dbReference type="SUPFAM" id="SSF53901">
    <property type="entry name" value="Thiolase-like"/>
    <property type="match status" value="3"/>
</dbReference>
<dbReference type="Proteomes" id="UP000028712">
    <property type="component" value="Unassembled WGS sequence"/>
</dbReference>
<dbReference type="Pfam" id="PF14765">
    <property type="entry name" value="PS-DH"/>
    <property type="match status" value="2"/>
</dbReference>
<name>A0A086A3C9_FLAHY</name>
<dbReference type="SUPFAM" id="SSF47336">
    <property type="entry name" value="ACP-like"/>
    <property type="match status" value="6"/>
</dbReference>
<dbReference type="PANTHER" id="PTHR43775">
    <property type="entry name" value="FATTY ACID SYNTHASE"/>
    <property type="match status" value="1"/>
</dbReference>
<feature type="region of interest" description="N-terminal hotdog fold" evidence="9">
    <location>
        <begin position="3827"/>
        <end position="3952"/>
    </location>
</feature>
<dbReference type="GO" id="GO:0031177">
    <property type="term" value="F:phosphopantetheine binding"/>
    <property type="evidence" value="ECO:0007669"/>
    <property type="project" value="InterPro"/>
</dbReference>
<feature type="active site" description="Proton acceptor; for dehydratase activity" evidence="9">
    <location>
        <position position="2450"/>
    </location>
</feature>
<dbReference type="PROSITE" id="PS00018">
    <property type="entry name" value="EF_HAND_1"/>
    <property type="match status" value="1"/>
</dbReference>
<dbReference type="InterPro" id="IPR036736">
    <property type="entry name" value="ACP-like_sf"/>
</dbReference>
<dbReference type="InterPro" id="IPR050091">
    <property type="entry name" value="PKS_NRPS_Biosynth_Enz"/>
</dbReference>
<dbReference type="Pfam" id="PF00550">
    <property type="entry name" value="PP-binding"/>
    <property type="match status" value="6"/>
</dbReference>
<feature type="domain" description="Ketosynthase family 3 (KS3)" evidence="11">
    <location>
        <begin position="446"/>
        <end position="868"/>
    </location>
</feature>
<evidence type="ECO:0000256" key="8">
    <source>
        <dbReference type="ARBA" id="ARBA00054155"/>
    </source>
</evidence>
<evidence type="ECO:0000256" key="6">
    <source>
        <dbReference type="ARBA" id="ARBA00022679"/>
    </source>
</evidence>
<keyword evidence="3" id="KW-0596">Phosphopantetheine</keyword>
<sequence length="4552" mass="512268">MNTYCLKRDYSLNIPQMLYGRMSENWLLKELGDIHWEMISKGLGAPSDAIFDSNGERLYASFVRIQWSCQNDIGLKCFVENDETIIESCLEQFKTKMFLSNGTVKNITRGSALQTSMISIFSARKNDDNQNLVKGTPVQKDDSKVPLLKIIPKYVKAFFNVKNHISSLATAEEETSNKHYFYDSEFTILAEPLFTRTYEVEPYDDINGVGLLYFASYPNISDKCERHFFEEHILIDGEKINWAIHAICIARDIHYYGNANPNEKLIYQLDQAILVDDLTIQLTSSLYREEDGQIIAKIFTVKKLNQKVIITSEVAEGVKKEKELLQHDKKNSSVKNEVIETPKKVLEEIVDGNINISSEELSGTIIGFFNSVYEGSEVDLNTDLRKLGVESIIYTELSEYLNLECGLKTNPSRFFGLYSVKEIIAYCLGKSVIEDSKREEKNDNYSSDIAIISTCCRLPNADTAESFWKNLKDGISSITTTPDDRWIWPEGIENKYEGINYGGYINDIDSFDSLFFEISPREAQLMDPQQRMLLQLTWELFENAKQKPSQYKKSNTGVFIGVSGSDYERVVAENDLTQEGTVTGNAIALLANRISYFYDFEGPSMSIDTACSSSLVAIAEAVKALKQKQCDQAVVGGIHLMCHPAKSIAYSNASMLSKDGKCHTFDIDANGYVRGEGAVVMLLKTLDKALEDGDEILGIIKGTEVNHGGYSGGVTVPNPFQQQKLITNAYKQANIPIETVSYIEAHGTGTKLGDPIEVKALRDAFEQIQHNESVTKWCSLGSVKTNIGHLEAASGIAGLLKVLLSMQKQYLPATLNFGTLNPHIELENSPFRIQTEGQVWKSSTNVPLRAGVSSFGIGGTNAHVVVEAYDKNPELDSDEYIQLPMYVFVLSALNQESLERYAHEMYNWIQKQETIQLASFAYSLQTTKEEFAERLAFTYKDYNDLVNKLKSFLSKEKKDSALYYIENTKQYKEVHKEESTSKQYIIEQNFEALAMFWSKGGIVKWEQLYNKFQISKIALPTYPFAKKRFWIGKKIERKESQNISIIHQAALTQETIIAPQESVVISMESKKIFTADKIKLIPVNQIPTIEKEVQLVSSYQGENLELVLSQILAELLYLEQEEISEDQTFVELGLDSILGVEFTKKINKTLGLALSTAKLYSYPSVKELANALKIVAQPPVENKKEGFAKIKLQPIETFGDKQITIENETKVISIETLNEDYEKTLNELLCDLLYLTPEELELEQTFVELGLDSILGVEFTKKIRKQWNIDFATAQLYSHPTLKELAGYLQKVDNRNQVLIADENETILSSKEIDKNYAVQDNHKAQHTNIQKELLTLVSELLYLEESEVDDTQTFVSLGLDSILGVELVKKINKKWQLSMPTSQIYSYPNIVELSDYIISSFESTGTNETRKPFVESVAQEIINVFEEGELKNILAELLYLEKEEVSSTDTFVSLGLDSILGVEFVKKINKEFGTQCPTSLLYSYPTLSELYANLVLNHTIKSNRKEEVNSTINSFFKPITIIGNIEKDDESNIEYHLSTANTPCLRDHKVFNEYILPTDAYVELIYSFFREQLGKKSLTLKQFRISEVLIAQKGEIVPVVLNLKKVGEGTIRFIIINKESQKVYVRGTIVEEITLIDDLVYAPKESSIKLDLDALTDWTKDILSDSYFQVRRFLEISEEFAKGIVAVTRPQNQAISYVSQWLDGALLFAIQYAAIQQRQGKIDGVMYLPYRIEAINIHAPAQSNVDYNCHMICHEADEDKFLFSIEITSDYGKLITIKNLEVRKIDQKQLLVSQERKISTEVQKEDIINVKKPIESDVAIIGMSCRFPGAENTVEFWENLKQGVDSITEIDLEQWQDIDWYDKDPKQQKKSYSKWAGFIKDKDKFDPLFFGISPREAEVMDPQHRIFLQECWRTIEDAGYTSKAIDKQNVGVFVGASSGDYQQLLAQNQSDKDGFAFMGNSQAILAGRIAFLLNLKGPALTLDTACSSSLVAIDRAYQSVASGETDMALAGGVKLMCTPLLHIWTSQVGMASKDGKCKTFDNKGDGIVSSEGVGVLFLKRLDAAIKDGDQIHAVIKASGINQDGKTNGITAPNGAAQALLQQRIYNQYNIDPATIKYVETHGTGTKLGDPIEIEALKTSFGTKSALDNSCALGSVKTNIGHAAEAAGVSGVIKTILMLKNKYLVPSLHFEQLNDEISLEKSPFYINTTLKPWQLNNENLRRAVVSSFGFSGTNAHLVLEEYPESKAGKITDDGTEQLILLSAKTEYSLKTQVQQVVDYLKETKESLRAIAYTLQLGRDAMQERLAVIGNSKEEIIKHLSKFLDASNHEVLRGTVEKRKKITASISQEEIDTAILKKNYRTLAETWISGININWALVYDKEQIRKVQLPTYAFEKDRYWIEPVKSSVITESVLEPVHNQLHPLVHRNVSASDGHLYVSKYSGQETIYKDHVIDGNKVLAGVAYIEQASIALEQATLQRIWGLKDIFWQQPLLVNTQKEVFTRIYSDSKNNNYEIYTKENGSILIHGKGTAILQEPLQPEKIDLRRLLSLSQKKTSREEFYAFLKTKGFDLGASFSGVQEQYSTSDFSISKIQLPLQEGYKMQPGALDSALQNALGWIMMEGVLDQALPFSMKTCYRFVEQLPETFWSYARKSKSNQVTDKVQEYDIDILDEQGNVLVQFQQCVFLPIKDKRKKESGNALDIQEVTWQKVAYHKNQESVYSHTIVYMIGGNPILEDAIRNSYEAEIQSITIENEISTYIQIFEDVKQRLHTKVRTQLIVLGSNEEYEQFGFLSGMLKTLTLEHPNLEGKVIAIEDFSIHNIDEILEILHKEQFNKAVEVKYTSLERLEKSNAELIIHKQQDSLIKTSGVYVLVGGTGEIGRTVSEYILETFDTKVILLGRSEQPNKKLPQGAYYYQCDSTDASSVARTFKEIREQFVTINGIIYLAGITADGYAKNKTITDATKVLKVKIEGIKNIDKETKHDSLDFMVLFSSVAAIYGNIGQIDYAAANAFLDDYARYRENQRSKGNRYGITKSINWPLWKNGGMQINADTEAFLQKKWGMQAMPNEEGIKALKQILDSDCVQASVIYKVSSEKVPTKAENSINSNRISTKTLLVKLTELAATLVKMNPEKIISHIELGDYGFDSILYTQFCNEINGFFGLDVTPTLFFNYPTLDELTAHLESTYTLSVKEDLSLNHESENIAISTVQDEATKVSFDINSNKAERRKEVAIVGMSGRFPGAENVDQLWEHLKNKEDLITEVPESRWDWKKYYGDPQQEENTTLCKWGGFLDGIDEFDPLFFNISPVEAELMDPQQRLVLQEVYHALEDAAISINTIKGTDTGVFIGVSSSDYSTLLKEQTNQIGMAQFATGSAHSVLVNRISYIFDLHGPSEPIDTACSSSLIAIHRAAEHIRNGHGTMAIAGGVNAILSPELTLSFSQAGMLSKDGRCKTFDQDANGYVRGEGVGILILKDLDQAIEDKNPIYGILKGSAENHGGKANTLTSPNPKAQQNLLIKAYKTAGIDPRLVSYIEAHGTGTPLGDPIETEGLKLAFETLYKDSESSYGQEVHCAIGSIKTNIGHLEAAAGVAGAIKVLMAMKNNKIPGNPLLHQPNKYLKLENTPFYLQKDTTDWNVTKGQHKIAGVSSFGFGGANAHIIIEEYIEAEVTNHFPEAIPVFVLSAKDTDGLKRLTKSMSAYLSISDTAFQNVLYTLQSGREVQEYRLAFVVNNRKECINRLNEFVETNHASTDMYIGNNEDTILSSDKRAFQDIINNLITDKEANTIAKLWSQGVEIDWKLLYGDKTPQKNHLPTYPFKKDSYWFVSTKKVKETIAKTSEKNHPLVQTIVNDTTYESVFSGMEPIFASHKVNGINVLPGAAQIEWIREVGTQYKKQAVTKITDVVFRAPIQENDNEPVEVVVALEETESGLSYNFRKKSDSTSIYSNGIIQYDSLPAIKSVAIDNIALRLPKSLSKEDYYKLLNVKGITYGKHFQGIQEIMYSDNEVLTEICLTETKEKYMLSPFLLDSAVQTVMGLSFGFDKKNATKLPFRVREVRIYKELPQQFWSYAKKIEPKNGEALPTYDVDLIDEDGEILVQFEGFVALDIKTPPIVEQEPCSIEDLMYVSEWKRETLSKQEETHSGNALIISYQNEESKMANQLGAYLIDKDVTIFNSVDSFAIPEGITDLYIVHDAPDENTFTASETFWERNELEVFKQLKKLLSSAYIHKELNITVLSDRTQKVLASDKVQCHGSGILGLMSSLAKEQTNWNVRIIDVDASNKITSEDITQLLRIPYDSNGEIIAYRNQNTYIRNLYPLETQTITTKFKKGGVYVILGGAGGIGKVTSAYLVKKYQAQIIWLGRSPENETIISAQEEIAQWGPRPDYIQCNAILENEVKAAYHKIKQTHQNINGVFHSALVLRDSLIHQMDESTFVEVFESKATASHYLIDVFAKEPLDFICFYSSMQSQVNALGQANYAAACMYKDSFAYTVQQKYNIPVHIINWGYWGSVGVVASDGYRNKMEQLGIGSIEAEEGMAILEEVIAQEYQQVIAAKFI</sequence>
<dbReference type="Pfam" id="PF08659">
    <property type="entry name" value="KR"/>
    <property type="match status" value="2"/>
</dbReference>
<protein>
    <recommendedName>
        <fullName evidence="17">Carrier domain-containing protein</fullName>
    </recommendedName>
</protein>
<comment type="function">
    <text evidence="8">Involved in production of the polyketide antibiotic thailandamide.</text>
</comment>
<feature type="region of interest" description="C-terminal hotdog fold" evidence="9">
    <location>
        <begin position="2551"/>
        <end position="2693"/>
    </location>
</feature>